<evidence type="ECO:0000313" key="1">
    <source>
        <dbReference type="EMBL" id="RDB31883.1"/>
    </source>
</evidence>
<name>A0A369KJC2_9BACT</name>
<dbReference type="EMBL" id="QQBG01000001">
    <property type="protein sequence ID" value="RDB31883.1"/>
    <property type="molecule type" value="Genomic_DNA"/>
</dbReference>
<evidence type="ECO:0000313" key="2">
    <source>
        <dbReference type="Proteomes" id="UP000253816"/>
    </source>
</evidence>
<comment type="caution">
    <text evidence="1">The sequence shown here is derived from an EMBL/GenBank/DDBJ whole genome shotgun (WGS) entry which is preliminary data.</text>
</comment>
<dbReference type="Proteomes" id="UP000253816">
    <property type="component" value="Unassembled WGS sequence"/>
</dbReference>
<reference evidence="1 2" key="1">
    <citation type="submission" date="2018-07" db="EMBL/GenBank/DDBJ databases">
        <title>Comparative genomics of the Candidatus Parilichlamydiaceae reveals evidence of convergent evolution and genome reduction in the phylum Chlamydiae.</title>
        <authorList>
            <person name="Taylor-Brown A."/>
            <person name="Polkinghorne A."/>
        </authorList>
    </citation>
    <scope>NUCLEOTIDE SEQUENCE [LARGE SCALE GENOMIC DNA]</scope>
    <source>
        <strain evidence="1 2">Hat2</strain>
    </source>
</reference>
<sequence length="50" mass="5710">MSRGDDIIFCLKRKKMVLGLLFRYKTACHAQICAPNLSANKGESVLKQRR</sequence>
<proteinExistence type="predicted"/>
<accession>A0A369KJC2</accession>
<protein>
    <submittedName>
        <fullName evidence="1">Uncharacterized protein</fullName>
    </submittedName>
</protein>
<keyword evidence="2" id="KW-1185">Reference proteome</keyword>
<gene>
    <name evidence="1" type="ORF">HAT2_00003</name>
</gene>
<dbReference type="AlphaFoldDB" id="A0A369KJC2"/>
<organism evidence="1 2">
    <name type="scientific">Candidatus Similichlamydia laticola</name>
    <dbReference type="NCBI Taxonomy" id="2170265"/>
    <lineage>
        <taxon>Bacteria</taxon>
        <taxon>Pseudomonadati</taxon>
        <taxon>Chlamydiota</taxon>
        <taxon>Chlamydiia</taxon>
        <taxon>Parachlamydiales</taxon>
        <taxon>Candidatus Parilichlamydiaceae</taxon>
        <taxon>Candidatus Similichlamydia</taxon>
    </lineage>
</organism>